<dbReference type="PROSITE" id="PS00470">
    <property type="entry name" value="IDH_IMDH"/>
    <property type="match status" value="1"/>
</dbReference>
<dbReference type="HAMAP" id="MF_01033">
    <property type="entry name" value="LeuB_type1"/>
    <property type="match status" value="1"/>
</dbReference>
<dbReference type="UniPathway" id="UPA00048">
    <property type="reaction ID" value="UER00072"/>
</dbReference>
<evidence type="ECO:0000256" key="13">
    <source>
        <dbReference type="ARBA" id="ARBA00023304"/>
    </source>
</evidence>
<keyword evidence="6 14" id="KW-0432">Leucine biosynthesis</keyword>
<dbReference type="Gene3D" id="3.40.718.10">
    <property type="entry name" value="Isopropylmalate Dehydrogenase"/>
    <property type="match status" value="1"/>
</dbReference>
<dbReference type="Pfam" id="PF00180">
    <property type="entry name" value="Iso_dh"/>
    <property type="match status" value="1"/>
</dbReference>
<evidence type="ECO:0000256" key="3">
    <source>
        <dbReference type="ARBA" id="ARBA00004762"/>
    </source>
</evidence>
<accession>A0A5C6DH43</accession>
<dbReference type="GO" id="GO:0051287">
    <property type="term" value="F:NAD binding"/>
    <property type="evidence" value="ECO:0007669"/>
    <property type="project" value="InterPro"/>
</dbReference>
<dbReference type="InterPro" id="IPR024084">
    <property type="entry name" value="IsoPropMal-DH-like_dom"/>
</dbReference>
<evidence type="ECO:0000256" key="4">
    <source>
        <dbReference type="ARBA" id="ARBA00008319"/>
    </source>
</evidence>
<organism evidence="17 18">
    <name type="scientific">Novipirellula artificiosorum</name>
    <dbReference type="NCBI Taxonomy" id="2528016"/>
    <lineage>
        <taxon>Bacteria</taxon>
        <taxon>Pseudomonadati</taxon>
        <taxon>Planctomycetota</taxon>
        <taxon>Planctomycetia</taxon>
        <taxon>Pirellulales</taxon>
        <taxon>Pirellulaceae</taxon>
        <taxon>Novipirellula</taxon>
    </lineage>
</organism>
<dbReference type="SMART" id="SM01329">
    <property type="entry name" value="Iso_dh"/>
    <property type="match status" value="1"/>
</dbReference>
<dbReference type="GO" id="GO:0005829">
    <property type="term" value="C:cytosol"/>
    <property type="evidence" value="ECO:0007669"/>
    <property type="project" value="TreeGrafter"/>
</dbReference>
<feature type="binding site" evidence="14">
    <location>
        <position position="147"/>
    </location>
    <ligand>
        <name>substrate</name>
    </ligand>
</feature>
<evidence type="ECO:0000256" key="2">
    <source>
        <dbReference type="ARBA" id="ARBA00001936"/>
    </source>
</evidence>
<feature type="binding site" evidence="14">
    <location>
        <position position="264"/>
    </location>
    <ligand>
        <name>substrate</name>
    </ligand>
</feature>
<comment type="caution">
    <text evidence="17">The sequence shown here is derived from an EMBL/GenBank/DDBJ whole genome shotgun (WGS) entry which is preliminary data.</text>
</comment>
<dbReference type="GO" id="GO:0000287">
    <property type="term" value="F:magnesium ion binding"/>
    <property type="evidence" value="ECO:0007669"/>
    <property type="project" value="InterPro"/>
</dbReference>
<dbReference type="InterPro" id="IPR004429">
    <property type="entry name" value="Isopropylmalate_DH"/>
</dbReference>
<keyword evidence="8 14" id="KW-0479">Metal-binding</keyword>
<comment type="function">
    <text evidence="14 15">Catalyzes the oxidation of 3-carboxy-2-hydroxy-4-methylpentanoate (3-isopropylmalate) to 3-carboxy-4-methyl-2-oxopentanoate. The product decarboxylates to 4-methyl-2 oxopentanoate.</text>
</comment>
<keyword evidence="18" id="KW-1185">Reference proteome</keyword>
<feature type="binding site" evidence="14">
    <location>
        <position position="175"/>
    </location>
    <ligand>
        <name>substrate</name>
    </ligand>
</feature>
<keyword evidence="13 14" id="KW-0100">Branched-chain amino acid biosynthesis</keyword>
<keyword evidence="14" id="KW-0963">Cytoplasm</keyword>
<dbReference type="GO" id="GO:0009098">
    <property type="term" value="P:L-leucine biosynthetic process"/>
    <property type="evidence" value="ECO:0007669"/>
    <property type="project" value="UniProtKB-UniRule"/>
</dbReference>
<dbReference type="FunFam" id="3.40.718.10:FF:000006">
    <property type="entry name" value="3-isopropylmalate dehydrogenase"/>
    <property type="match status" value="1"/>
</dbReference>
<evidence type="ECO:0000313" key="18">
    <source>
        <dbReference type="Proteomes" id="UP000319143"/>
    </source>
</evidence>
<sequence>MAKVPDVTVMPRRLTWGKRLVRLNWHLEPNNTCFLLPVKIALNANLVLLPGDGIGPEIVTEAKRVLEKIAASFGHQFTFSSHLIGGIAIDSCGDPLPQATVDACKASDAVLLGAVGGPKWDDPSAKTRPEAGLLRIRKELGLFANLRPIRLFDELVDASPLKREIIEGTDILFFRELTGGIYFGESGRNGSGAEETAFQSMAYSVGEVERIVRLAAKAAQQRDNRLTSVDKANVLEPSRLWRQTAARVMAEEFPDVKFDVVLVDAMAMHLINRPRDFDVVVTGNLFGDILTDEASMLPGSLGMLPSASLGNGGPGLYEPIHGSAPDIAGKGIANPLATILAAAMLLRHSLSLTKEADAIEAAVGKVLADGLRTSDLARGAAAIGTKAMTDAVLNRLA</sequence>
<keyword evidence="9 14" id="KW-0460">Magnesium</keyword>
<feature type="domain" description="Isopropylmalate dehydrogenase-like" evidence="16">
    <location>
        <begin position="45"/>
        <end position="392"/>
    </location>
</feature>
<comment type="cofactor">
    <cofactor evidence="14 15">
        <name>Mg(2+)</name>
        <dbReference type="ChEBI" id="CHEBI:18420"/>
    </cofactor>
    <cofactor evidence="14 15">
        <name>Mn(2+)</name>
        <dbReference type="ChEBI" id="CHEBI:29035"/>
    </cofactor>
    <text evidence="14 15">Binds 1 Mg(2+) or Mn(2+) ion per subunit.</text>
</comment>
<dbReference type="PANTHER" id="PTHR42979:SF1">
    <property type="entry name" value="3-ISOPROPYLMALATE DEHYDROGENASE"/>
    <property type="match status" value="1"/>
</dbReference>
<comment type="catalytic activity">
    <reaction evidence="1 14 15">
        <text>(2R,3S)-3-isopropylmalate + NAD(+) = 4-methyl-2-oxopentanoate + CO2 + NADH</text>
        <dbReference type="Rhea" id="RHEA:32271"/>
        <dbReference type="ChEBI" id="CHEBI:16526"/>
        <dbReference type="ChEBI" id="CHEBI:17865"/>
        <dbReference type="ChEBI" id="CHEBI:35121"/>
        <dbReference type="ChEBI" id="CHEBI:57540"/>
        <dbReference type="ChEBI" id="CHEBI:57945"/>
        <dbReference type="EC" id="1.1.1.85"/>
    </reaction>
</comment>
<gene>
    <name evidence="17" type="primary">leuB_2</name>
    <name evidence="14" type="synonym">leuB</name>
    <name evidence="17" type="ORF">Poly41_42150</name>
</gene>
<keyword evidence="11 14" id="KW-0520">NAD</keyword>
<dbReference type="Proteomes" id="UP000319143">
    <property type="component" value="Unassembled WGS sequence"/>
</dbReference>
<dbReference type="NCBIfam" id="TIGR00169">
    <property type="entry name" value="leuB"/>
    <property type="match status" value="1"/>
</dbReference>
<dbReference type="PANTHER" id="PTHR42979">
    <property type="entry name" value="3-ISOPROPYLMALATE DEHYDROGENASE"/>
    <property type="match status" value="1"/>
</dbReference>
<evidence type="ECO:0000256" key="8">
    <source>
        <dbReference type="ARBA" id="ARBA00022723"/>
    </source>
</evidence>
<evidence type="ECO:0000256" key="9">
    <source>
        <dbReference type="ARBA" id="ARBA00022842"/>
    </source>
</evidence>
<evidence type="ECO:0000256" key="12">
    <source>
        <dbReference type="ARBA" id="ARBA00023211"/>
    </source>
</evidence>
<dbReference type="InterPro" id="IPR019818">
    <property type="entry name" value="IsoCit/isopropylmalate_DH_CS"/>
</dbReference>
<feature type="site" description="Important for catalysis" evidence="14">
    <location>
        <position position="231"/>
    </location>
</feature>
<dbReference type="GO" id="GO:0003862">
    <property type="term" value="F:3-isopropylmalate dehydrogenase activity"/>
    <property type="evidence" value="ECO:0007669"/>
    <property type="project" value="UniProtKB-UniRule"/>
</dbReference>
<dbReference type="EMBL" id="SJPV01000007">
    <property type="protein sequence ID" value="TWU35071.1"/>
    <property type="molecule type" value="Genomic_DNA"/>
</dbReference>
<keyword evidence="7 14" id="KW-0028">Amino-acid biosynthesis</keyword>
<keyword evidence="12 14" id="KW-0464">Manganese</keyword>
<comment type="subunit">
    <text evidence="5 14 15">Homodimer.</text>
</comment>
<feature type="binding site" evidence="14">
    <location>
        <begin position="322"/>
        <end position="334"/>
    </location>
    <ligand>
        <name>NAD(+)</name>
        <dbReference type="ChEBI" id="CHEBI:57540"/>
    </ligand>
</feature>
<reference evidence="17 18" key="1">
    <citation type="submission" date="2019-02" db="EMBL/GenBank/DDBJ databases">
        <title>Deep-cultivation of Planctomycetes and their phenomic and genomic characterization uncovers novel biology.</title>
        <authorList>
            <person name="Wiegand S."/>
            <person name="Jogler M."/>
            <person name="Boedeker C."/>
            <person name="Pinto D."/>
            <person name="Vollmers J."/>
            <person name="Rivas-Marin E."/>
            <person name="Kohn T."/>
            <person name="Peeters S.H."/>
            <person name="Heuer A."/>
            <person name="Rast P."/>
            <person name="Oberbeckmann S."/>
            <person name="Bunk B."/>
            <person name="Jeske O."/>
            <person name="Meyerdierks A."/>
            <person name="Storesund J.E."/>
            <person name="Kallscheuer N."/>
            <person name="Luecker S."/>
            <person name="Lage O.M."/>
            <person name="Pohl T."/>
            <person name="Merkel B.J."/>
            <person name="Hornburger P."/>
            <person name="Mueller R.-W."/>
            <person name="Bruemmer F."/>
            <person name="Labrenz M."/>
            <person name="Spormann A.M."/>
            <person name="Op Den Camp H."/>
            <person name="Overmann J."/>
            <person name="Amann R."/>
            <person name="Jetten M.S.M."/>
            <person name="Mascher T."/>
            <person name="Medema M.H."/>
            <person name="Devos D.P."/>
            <person name="Kaster A.-K."/>
            <person name="Ovreas L."/>
            <person name="Rohde M."/>
            <person name="Galperin M.Y."/>
            <person name="Jogler C."/>
        </authorList>
    </citation>
    <scope>NUCLEOTIDE SEQUENCE [LARGE SCALE GENOMIC DNA]</scope>
    <source>
        <strain evidence="17 18">Poly41</strain>
    </source>
</reference>
<proteinExistence type="inferred from homology"/>
<name>A0A5C6DH43_9BACT</name>
<comment type="subcellular location">
    <subcellularLocation>
        <location evidence="14">Cytoplasm</location>
    </subcellularLocation>
</comment>
<feature type="site" description="Important for catalysis" evidence="14">
    <location>
        <position position="182"/>
    </location>
</feature>
<evidence type="ECO:0000256" key="14">
    <source>
        <dbReference type="HAMAP-Rule" id="MF_01033"/>
    </source>
</evidence>
<evidence type="ECO:0000256" key="15">
    <source>
        <dbReference type="RuleBase" id="RU004445"/>
    </source>
</evidence>
<keyword evidence="10 14" id="KW-0560">Oxidoreductase</keyword>
<evidence type="ECO:0000256" key="1">
    <source>
        <dbReference type="ARBA" id="ARBA00000624"/>
    </source>
</evidence>
<comment type="pathway">
    <text evidence="3 14 15">Amino-acid biosynthesis; L-leucine biosynthesis; L-leucine from 3-methyl-2-oxobutanoate: step 3/4.</text>
</comment>
<evidence type="ECO:0000256" key="5">
    <source>
        <dbReference type="ARBA" id="ARBA00011738"/>
    </source>
</evidence>
<evidence type="ECO:0000256" key="6">
    <source>
        <dbReference type="ARBA" id="ARBA00022430"/>
    </source>
</evidence>
<evidence type="ECO:0000256" key="11">
    <source>
        <dbReference type="ARBA" id="ARBA00023027"/>
    </source>
</evidence>
<feature type="binding site" evidence="14">
    <location>
        <begin position="117"/>
        <end position="130"/>
    </location>
    <ligand>
        <name>NAD(+)</name>
        <dbReference type="ChEBI" id="CHEBI:57540"/>
    </ligand>
</feature>
<evidence type="ECO:0000256" key="7">
    <source>
        <dbReference type="ARBA" id="ARBA00022605"/>
    </source>
</evidence>
<feature type="binding site" evidence="14">
    <location>
        <position position="137"/>
    </location>
    <ligand>
        <name>substrate</name>
    </ligand>
</feature>
<feature type="binding site" evidence="14">
    <location>
        <position position="288"/>
    </location>
    <ligand>
        <name>Mg(2+)</name>
        <dbReference type="ChEBI" id="CHEBI:18420"/>
    </ligand>
</feature>
<comment type="cofactor">
    <cofactor evidence="2">
        <name>Mn(2+)</name>
        <dbReference type="ChEBI" id="CHEBI:29035"/>
    </cofactor>
</comment>
<dbReference type="SUPFAM" id="SSF53659">
    <property type="entry name" value="Isocitrate/Isopropylmalate dehydrogenase-like"/>
    <property type="match status" value="1"/>
</dbReference>
<dbReference type="AlphaFoldDB" id="A0A5C6DH43"/>
<evidence type="ECO:0000256" key="10">
    <source>
        <dbReference type="ARBA" id="ARBA00023002"/>
    </source>
</evidence>
<feature type="binding site" evidence="14">
    <location>
        <position position="264"/>
    </location>
    <ligand>
        <name>Mg(2+)</name>
        <dbReference type="ChEBI" id="CHEBI:18420"/>
    </ligand>
</feature>
<feature type="binding site" evidence="14">
    <location>
        <position position="292"/>
    </location>
    <ligand>
        <name>Mg(2+)</name>
        <dbReference type="ChEBI" id="CHEBI:18420"/>
    </ligand>
</feature>
<evidence type="ECO:0000313" key="17">
    <source>
        <dbReference type="EMBL" id="TWU35071.1"/>
    </source>
</evidence>
<protein>
    <recommendedName>
        <fullName evidence="14">3-isopropylmalate dehydrogenase</fullName>
        <ecNumber evidence="14">1.1.1.85</ecNumber>
    </recommendedName>
    <alternativeName>
        <fullName evidence="14">3-IPM-DH</fullName>
    </alternativeName>
    <alternativeName>
        <fullName evidence="14">Beta-IPM dehydrogenase</fullName>
        <shortName evidence="14">IMDH</shortName>
    </alternativeName>
</protein>
<evidence type="ECO:0000259" key="16">
    <source>
        <dbReference type="SMART" id="SM01329"/>
    </source>
</evidence>
<dbReference type="EC" id="1.1.1.85" evidence="14"/>
<comment type="similarity">
    <text evidence="4 14">Belongs to the isocitrate and isopropylmalate dehydrogenases family. LeuB type 1 subfamily.</text>
</comment>